<dbReference type="VEuPathDB" id="CryptoDB:Cvel_31840"/>
<dbReference type="Gene3D" id="3.80.10.10">
    <property type="entry name" value="Ribonuclease Inhibitor"/>
    <property type="match status" value="2"/>
</dbReference>
<name>A0A0G4HUH1_9ALVE</name>
<dbReference type="EMBL" id="CDMZ01003916">
    <property type="protein sequence ID" value="CEM48045.1"/>
    <property type="molecule type" value="Genomic_DNA"/>
</dbReference>
<organism evidence="4">
    <name type="scientific">Chromera velia CCMP2878</name>
    <dbReference type="NCBI Taxonomy" id="1169474"/>
    <lineage>
        <taxon>Eukaryota</taxon>
        <taxon>Sar</taxon>
        <taxon>Alveolata</taxon>
        <taxon>Colpodellida</taxon>
        <taxon>Chromeraceae</taxon>
        <taxon>Chromera</taxon>
    </lineage>
</organism>
<keyword evidence="1" id="KW-0343">GTPase activation</keyword>
<dbReference type="SUPFAM" id="SSF52047">
    <property type="entry name" value="RNI-like"/>
    <property type="match status" value="1"/>
</dbReference>
<dbReference type="PhylomeDB" id="A0A0G4HUH1"/>
<keyword evidence="2" id="KW-0433">Leucine-rich repeat</keyword>
<dbReference type="AlphaFoldDB" id="A0A0G4HUH1"/>
<accession>A0A0G4HUH1</accession>
<dbReference type="GO" id="GO:0031267">
    <property type="term" value="F:small GTPase binding"/>
    <property type="evidence" value="ECO:0007669"/>
    <property type="project" value="TreeGrafter"/>
</dbReference>
<dbReference type="InterPro" id="IPR032675">
    <property type="entry name" value="LRR_dom_sf"/>
</dbReference>
<evidence type="ECO:0000256" key="1">
    <source>
        <dbReference type="ARBA" id="ARBA00022468"/>
    </source>
</evidence>
<dbReference type="InterPro" id="IPR027038">
    <property type="entry name" value="RanGap"/>
</dbReference>
<evidence type="ECO:0000313" key="4">
    <source>
        <dbReference type="EMBL" id="CEM48045.1"/>
    </source>
</evidence>
<dbReference type="GO" id="GO:0048471">
    <property type="term" value="C:perinuclear region of cytoplasm"/>
    <property type="evidence" value="ECO:0007669"/>
    <property type="project" value="TreeGrafter"/>
</dbReference>
<dbReference type="PANTHER" id="PTHR24113">
    <property type="entry name" value="RAN GTPASE-ACTIVATING PROTEIN 1"/>
    <property type="match status" value="1"/>
</dbReference>
<keyword evidence="3" id="KW-0677">Repeat</keyword>
<proteinExistence type="predicted"/>
<gene>
    <name evidence="4" type="ORF">Cvel_31840</name>
</gene>
<reference evidence="4" key="1">
    <citation type="submission" date="2014-11" db="EMBL/GenBank/DDBJ databases">
        <authorList>
            <person name="Otto D Thomas"/>
            <person name="Naeem Raeece"/>
        </authorList>
    </citation>
    <scope>NUCLEOTIDE SEQUENCE</scope>
</reference>
<evidence type="ECO:0000256" key="2">
    <source>
        <dbReference type="ARBA" id="ARBA00022614"/>
    </source>
</evidence>
<dbReference type="PANTHER" id="PTHR24113:SF12">
    <property type="entry name" value="RAN GTPASE-ACTIVATING PROTEIN 1"/>
    <property type="match status" value="1"/>
</dbReference>
<dbReference type="GO" id="GO:0005829">
    <property type="term" value="C:cytosol"/>
    <property type="evidence" value="ECO:0007669"/>
    <property type="project" value="TreeGrafter"/>
</dbReference>
<dbReference type="GO" id="GO:0005096">
    <property type="term" value="F:GTPase activator activity"/>
    <property type="evidence" value="ECO:0007669"/>
    <property type="project" value="UniProtKB-KW"/>
</dbReference>
<sequence length="407" mass="42921">MEGIQGAGSRQLGEVLSTRTFPSLRNVSLCWSPNQTFGALCEGLSQGSVASPVLLNIALSQIWSYDIAWHARRADRAMVPFADAIRAGKLTGLQAVEFGSPMLLSSAQVGGEVFGGALTHADARLTSLEEVELSGSQKGLAEVFDSMSRGPGLLPALRKLHCCSRSPLGVNGTRYLSEIVSVGKVPSLKDLCLNVSGCGQEGMAAFAAALSSPRISALRQLDVTFGAASDGPAGSHALAAELGLFSQALGGGHLRRLEELQVHGLVAIEEVRALCVGLGGGSLTSLRLLDLCDIPLGSEGGRALSEVVIAEKLPELRILKLTSTSLTDEGLTALKEAWLTVSRLPSLLQRLRMNRNMLTSAVEDTLSALFASPRMTALYQVDLGGNDQIGNSSRSSLCDKFPDITYF</sequence>
<dbReference type="SMART" id="SM00368">
    <property type="entry name" value="LRR_RI"/>
    <property type="match status" value="3"/>
</dbReference>
<protein>
    <submittedName>
        <fullName evidence="4">Uncharacterized protein</fullName>
    </submittedName>
</protein>
<dbReference type="GO" id="GO:0006913">
    <property type="term" value="P:nucleocytoplasmic transport"/>
    <property type="evidence" value="ECO:0007669"/>
    <property type="project" value="TreeGrafter"/>
</dbReference>
<evidence type="ECO:0000256" key="3">
    <source>
        <dbReference type="ARBA" id="ARBA00022737"/>
    </source>
</evidence>
<dbReference type="GO" id="GO:0005634">
    <property type="term" value="C:nucleus"/>
    <property type="evidence" value="ECO:0007669"/>
    <property type="project" value="TreeGrafter"/>
</dbReference>